<dbReference type="Pfam" id="PF00353">
    <property type="entry name" value="HemolysinCabind"/>
    <property type="match status" value="1"/>
</dbReference>
<accession>A0ABU2BWD6</accession>
<dbReference type="PANTHER" id="PTHR38340:SF1">
    <property type="entry name" value="S-LAYER PROTEIN"/>
    <property type="match status" value="1"/>
</dbReference>
<dbReference type="RefSeq" id="WP_310301911.1">
    <property type="nucleotide sequence ID" value="NZ_BAAAPS010000008.1"/>
</dbReference>
<evidence type="ECO:0000256" key="1">
    <source>
        <dbReference type="ARBA" id="ARBA00004613"/>
    </source>
</evidence>
<comment type="caution">
    <text evidence="3">The sequence shown here is derived from an EMBL/GenBank/DDBJ whole genome shotgun (WGS) entry which is preliminary data.</text>
</comment>
<sequence>MRTHLVRLVAASALIAPLGQLPAPASSQTRGVDGWVYVGRTAGADSQVWRQRAGDPGSAEQLTTAADGAVPFAVSPDGREVLVRRGPGDLWRMAPDGSGQSAVPTPGLSVSRAAYTPDGRRLLLVAGAGSVVNLWTAGRSGSNLRPVFAWEVAASLEPANASWSPDGTRILFTGISPTTGDREVMTAAPDGTGRRVLTARAGTDFRPGWSPDGRTIVWLTTVDGAAAPYAMDADGTHERPAATVTGQVDDLVFTPDGHLLVTRYRSGVGSEVLRTSLGGDAGRTVVAASQDVGLQQARVAPRPVQCDGRWATIVGTPAGETVKGSTGNDVIVGAGGPDTINGLAGDDVVCGGAGDDVLTGGTGVDRLFGQAGSDTLRAKDSRRDGRLDCGADADPAAVRDLGVDPAAVSCG</sequence>
<protein>
    <submittedName>
        <fullName evidence="3">Ca2+-binding RTX toxin-like protein</fullName>
    </submittedName>
</protein>
<dbReference type="SUPFAM" id="SSF51120">
    <property type="entry name" value="beta-Roll"/>
    <property type="match status" value="1"/>
</dbReference>
<keyword evidence="4" id="KW-1185">Reference proteome</keyword>
<gene>
    <name evidence="3" type="ORF">J2S63_002159</name>
</gene>
<dbReference type="InterPro" id="IPR011659">
    <property type="entry name" value="WD40"/>
</dbReference>
<name>A0ABU2BWD6_9ACTN</name>
<dbReference type="Proteomes" id="UP001183648">
    <property type="component" value="Unassembled WGS sequence"/>
</dbReference>
<dbReference type="EMBL" id="JAVDYG010000001">
    <property type="protein sequence ID" value="MDR7362606.1"/>
    <property type="molecule type" value="Genomic_DNA"/>
</dbReference>
<dbReference type="SUPFAM" id="SSF69304">
    <property type="entry name" value="Tricorn protease N-terminal domain"/>
    <property type="match status" value="1"/>
</dbReference>
<dbReference type="InterPro" id="IPR011049">
    <property type="entry name" value="Serralysin-like_metalloprot_C"/>
</dbReference>
<dbReference type="Gene3D" id="2.120.10.30">
    <property type="entry name" value="TolB, C-terminal domain"/>
    <property type="match status" value="2"/>
</dbReference>
<dbReference type="InterPro" id="IPR050557">
    <property type="entry name" value="RTX_toxin/Mannuronan_C5-epim"/>
</dbReference>
<evidence type="ECO:0000313" key="3">
    <source>
        <dbReference type="EMBL" id="MDR7362606.1"/>
    </source>
</evidence>
<organism evidence="3 4">
    <name type="scientific">Nocardioides marmoribigeumensis</name>
    <dbReference type="NCBI Taxonomy" id="433649"/>
    <lineage>
        <taxon>Bacteria</taxon>
        <taxon>Bacillati</taxon>
        <taxon>Actinomycetota</taxon>
        <taxon>Actinomycetes</taxon>
        <taxon>Propionibacteriales</taxon>
        <taxon>Nocardioidaceae</taxon>
        <taxon>Nocardioides</taxon>
    </lineage>
</organism>
<dbReference type="PRINTS" id="PR00313">
    <property type="entry name" value="CABNDNGRPT"/>
</dbReference>
<dbReference type="Pfam" id="PF07676">
    <property type="entry name" value="PD40"/>
    <property type="match status" value="2"/>
</dbReference>
<reference evidence="3 4" key="1">
    <citation type="submission" date="2023-07" db="EMBL/GenBank/DDBJ databases">
        <title>Sequencing the genomes of 1000 actinobacteria strains.</title>
        <authorList>
            <person name="Klenk H.-P."/>
        </authorList>
    </citation>
    <scope>NUCLEOTIDE SEQUENCE [LARGE SCALE GENOMIC DNA]</scope>
    <source>
        <strain evidence="3 4">DSM 19426</strain>
    </source>
</reference>
<evidence type="ECO:0000313" key="4">
    <source>
        <dbReference type="Proteomes" id="UP001183648"/>
    </source>
</evidence>
<dbReference type="PANTHER" id="PTHR38340">
    <property type="entry name" value="S-LAYER PROTEIN"/>
    <property type="match status" value="1"/>
</dbReference>
<keyword evidence="2" id="KW-0964">Secreted</keyword>
<comment type="subcellular location">
    <subcellularLocation>
        <location evidence="1">Secreted</location>
    </subcellularLocation>
</comment>
<dbReference type="InterPro" id="IPR011042">
    <property type="entry name" value="6-blade_b-propeller_TolB-like"/>
</dbReference>
<dbReference type="Gene3D" id="2.150.10.10">
    <property type="entry name" value="Serralysin-like metalloprotease, C-terminal"/>
    <property type="match status" value="1"/>
</dbReference>
<dbReference type="InterPro" id="IPR001343">
    <property type="entry name" value="Hemolysn_Ca-bd"/>
</dbReference>
<evidence type="ECO:0000256" key="2">
    <source>
        <dbReference type="ARBA" id="ARBA00022525"/>
    </source>
</evidence>
<proteinExistence type="predicted"/>